<comment type="caution">
    <text evidence="3">The sequence shown here is derived from an EMBL/GenBank/DDBJ whole genome shotgun (WGS) entry which is preliminary data.</text>
</comment>
<evidence type="ECO:0000259" key="2">
    <source>
        <dbReference type="PROSITE" id="PS51352"/>
    </source>
</evidence>
<evidence type="ECO:0000256" key="1">
    <source>
        <dbReference type="SAM" id="SignalP"/>
    </source>
</evidence>
<dbReference type="PANTHER" id="PTHR42852">
    <property type="entry name" value="THIOL:DISULFIDE INTERCHANGE PROTEIN DSBE"/>
    <property type="match status" value="1"/>
</dbReference>
<feature type="chain" id="PRO_5011993312" evidence="1">
    <location>
        <begin position="20"/>
        <end position="162"/>
    </location>
</feature>
<name>A0A254TLA6_9BURK</name>
<dbReference type="Pfam" id="PF00578">
    <property type="entry name" value="AhpC-TSA"/>
    <property type="match status" value="1"/>
</dbReference>
<dbReference type="PROSITE" id="PS51352">
    <property type="entry name" value="THIOREDOXIN_2"/>
    <property type="match status" value="1"/>
</dbReference>
<dbReference type="GO" id="GO:0016491">
    <property type="term" value="F:oxidoreductase activity"/>
    <property type="evidence" value="ECO:0007669"/>
    <property type="project" value="InterPro"/>
</dbReference>
<dbReference type="InterPro" id="IPR036249">
    <property type="entry name" value="Thioredoxin-like_sf"/>
</dbReference>
<evidence type="ECO:0000313" key="4">
    <source>
        <dbReference type="Proteomes" id="UP000197535"/>
    </source>
</evidence>
<dbReference type="RefSeq" id="WP_088708251.1">
    <property type="nucleotide sequence ID" value="NZ_LSTO01000001.1"/>
</dbReference>
<proteinExistence type="predicted"/>
<feature type="signal peptide" evidence="1">
    <location>
        <begin position="1"/>
        <end position="19"/>
    </location>
</feature>
<dbReference type="InterPro" id="IPR000866">
    <property type="entry name" value="AhpC/TSA"/>
</dbReference>
<dbReference type="InterPro" id="IPR013766">
    <property type="entry name" value="Thioredoxin_domain"/>
</dbReference>
<dbReference type="OrthoDB" id="9811352at2"/>
<evidence type="ECO:0000313" key="3">
    <source>
        <dbReference type="EMBL" id="OWW21393.1"/>
    </source>
</evidence>
<accession>A0A254TLA6</accession>
<feature type="domain" description="Thioredoxin" evidence="2">
    <location>
        <begin position="19"/>
        <end position="158"/>
    </location>
</feature>
<dbReference type="EMBL" id="LSTO01000001">
    <property type="protein sequence ID" value="OWW21393.1"/>
    <property type="molecule type" value="Genomic_DNA"/>
</dbReference>
<sequence length="162" mass="16985">MKRAAAAALAALLAAGAGAETGSIAPAFELPGTAGTMKLADFRGKPVYIDFWASWCGPCRQSFPWMNALPARFSAHGLQVIGINLDTKEEDARRFLAATPAQFTVVFDPAGTTPRSYGIKGMPSSVLVGPDGRILMTHTGFRESDKAVLESRIAAALGGTSK</sequence>
<gene>
    <name evidence="3" type="ORF">AYR66_19815</name>
</gene>
<protein>
    <submittedName>
        <fullName evidence="3">Thiol:disulfide interchange protein</fullName>
    </submittedName>
</protein>
<dbReference type="CDD" id="cd02966">
    <property type="entry name" value="TlpA_like_family"/>
    <property type="match status" value="1"/>
</dbReference>
<dbReference type="InterPro" id="IPR050553">
    <property type="entry name" value="Thioredoxin_ResA/DsbE_sf"/>
</dbReference>
<organism evidence="3 4">
    <name type="scientific">Noviherbaspirillum denitrificans</name>
    <dbReference type="NCBI Taxonomy" id="1968433"/>
    <lineage>
        <taxon>Bacteria</taxon>
        <taxon>Pseudomonadati</taxon>
        <taxon>Pseudomonadota</taxon>
        <taxon>Betaproteobacteria</taxon>
        <taxon>Burkholderiales</taxon>
        <taxon>Oxalobacteraceae</taxon>
        <taxon>Noviherbaspirillum</taxon>
    </lineage>
</organism>
<dbReference type="AlphaFoldDB" id="A0A254TLA6"/>
<dbReference type="Proteomes" id="UP000197535">
    <property type="component" value="Unassembled WGS sequence"/>
</dbReference>
<dbReference type="SUPFAM" id="SSF52833">
    <property type="entry name" value="Thioredoxin-like"/>
    <property type="match status" value="1"/>
</dbReference>
<dbReference type="Gene3D" id="3.40.30.10">
    <property type="entry name" value="Glutaredoxin"/>
    <property type="match status" value="1"/>
</dbReference>
<dbReference type="PANTHER" id="PTHR42852:SF18">
    <property type="entry name" value="CHROMOSOME UNDETERMINED SCAFFOLD_47, WHOLE GENOME SHOTGUN SEQUENCE"/>
    <property type="match status" value="1"/>
</dbReference>
<reference evidence="3 4" key="1">
    <citation type="submission" date="2016-02" db="EMBL/GenBank/DDBJ databases">
        <authorList>
            <person name="Wen L."/>
            <person name="He K."/>
            <person name="Yang H."/>
        </authorList>
    </citation>
    <scope>NUCLEOTIDE SEQUENCE [LARGE SCALE GENOMIC DNA]</scope>
    <source>
        <strain evidence="3 4">TSA40</strain>
    </source>
</reference>
<keyword evidence="1" id="KW-0732">Signal</keyword>
<keyword evidence="4" id="KW-1185">Reference proteome</keyword>
<dbReference type="GO" id="GO:0016209">
    <property type="term" value="F:antioxidant activity"/>
    <property type="evidence" value="ECO:0007669"/>
    <property type="project" value="InterPro"/>
</dbReference>